<accession>A0A395GWH6</accession>
<proteinExistence type="predicted"/>
<dbReference type="AlphaFoldDB" id="A0A395GWH6"/>
<reference evidence="1 2" key="1">
    <citation type="submission" date="2018-02" db="EMBL/GenBank/DDBJ databases">
        <title>The genomes of Aspergillus section Nigri reveals drivers in fungal speciation.</title>
        <authorList>
            <consortium name="DOE Joint Genome Institute"/>
            <person name="Vesth T.C."/>
            <person name="Nybo J."/>
            <person name="Theobald S."/>
            <person name="Brandl J."/>
            <person name="Frisvad J.C."/>
            <person name="Nielsen K.F."/>
            <person name="Lyhne E.K."/>
            <person name="Kogle M.E."/>
            <person name="Kuo A."/>
            <person name="Riley R."/>
            <person name="Clum A."/>
            <person name="Nolan M."/>
            <person name="Lipzen A."/>
            <person name="Salamov A."/>
            <person name="Henrissat B."/>
            <person name="Wiebenga A."/>
            <person name="De vries R.P."/>
            <person name="Grigoriev I.V."/>
            <person name="Mortensen U.H."/>
            <person name="Andersen M.R."/>
            <person name="Baker S.E."/>
        </authorList>
    </citation>
    <scope>NUCLEOTIDE SEQUENCE [LARGE SCALE GENOMIC DNA]</scope>
    <source>
        <strain evidence="1 2">CBS 121593</strain>
    </source>
</reference>
<evidence type="ECO:0000313" key="2">
    <source>
        <dbReference type="Proteomes" id="UP000249402"/>
    </source>
</evidence>
<sequence length="100" mass="11200">MAWIAVPVTPFALDWQSLGLYVTQRVSYGLAFHYSWLLACGVAGGWSRTQSPLSFISLRRTEYGYLVNDALLLGDHEDLMRWIGYVGLKVLGACVSTRSR</sequence>
<dbReference type="EMBL" id="KZ824444">
    <property type="protein sequence ID" value="RAK99782.1"/>
    <property type="molecule type" value="Genomic_DNA"/>
</dbReference>
<dbReference type="VEuPathDB" id="FungiDB:BO80DRAFT_115665"/>
<gene>
    <name evidence="1" type="ORF">BO80DRAFT_115665</name>
</gene>
<dbReference type="GeneID" id="37218311"/>
<dbReference type="Proteomes" id="UP000249402">
    <property type="component" value="Unassembled WGS sequence"/>
</dbReference>
<keyword evidence="2" id="KW-1185">Reference proteome</keyword>
<dbReference type="RefSeq" id="XP_025574110.1">
    <property type="nucleotide sequence ID" value="XM_025713446.1"/>
</dbReference>
<protein>
    <submittedName>
        <fullName evidence="1">Uncharacterized protein</fullName>
    </submittedName>
</protein>
<evidence type="ECO:0000313" key="1">
    <source>
        <dbReference type="EMBL" id="RAK99782.1"/>
    </source>
</evidence>
<organism evidence="1 2">
    <name type="scientific">Aspergillus ibericus CBS 121593</name>
    <dbReference type="NCBI Taxonomy" id="1448316"/>
    <lineage>
        <taxon>Eukaryota</taxon>
        <taxon>Fungi</taxon>
        <taxon>Dikarya</taxon>
        <taxon>Ascomycota</taxon>
        <taxon>Pezizomycotina</taxon>
        <taxon>Eurotiomycetes</taxon>
        <taxon>Eurotiomycetidae</taxon>
        <taxon>Eurotiales</taxon>
        <taxon>Aspergillaceae</taxon>
        <taxon>Aspergillus</taxon>
        <taxon>Aspergillus subgen. Circumdati</taxon>
    </lineage>
</organism>
<name>A0A395GWH6_9EURO</name>